<keyword evidence="1" id="KW-0479">Metal-binding</keyword>
<dbReference type="SMART" id="SM00184">
    <property type="entry name" value="RING"/>
    <property type="match status" value="1"/>
</dbReference>
<feature type="compositionally biased region" description="Acidic residues" evidence="2">
    <location>
        <begin position="286"/>
        <end position="295"/>
    </location>
</feature>
<feature type="compositionally biased region" description="Acidic residues" evidence="2">
    <location>
        <begin position="235"/>
        <end position="244"/>
    </location>
</feature>
<feature type="region of interest" description="Disordered" evidence="2">
    <location>
        <begin position="273"/>
        <end position="295"/>
    </location>
</feature>
<dbReference type="InterPro" id="IPR013083">
    <property type="entry name" value="Znf_RING/FYVE/PHD"/>
</dbReference>
<proteinExistence type="predicted"/>
<dbReference type="AlphaFoldDB" id="A0A498IZF5"/>
<dbReference type="Proteomes" id="UP000290289">
    <property type="component" value="Chromosome 10"/>
</dbReference>
<organism evidence="4 5">
    <name type="scientific">Malus domestica</name>
    <name type="common">Apple</name>
    <name type="synonym">Pyrus malus</name>
    <dbReference type="NCBI Taxonomy" id="3750"/>
    <lineage>
        <taxon>Eukaryota</taxon>
        <taxon>Viridiplantae</taxon>
        <taxon>Streptophyta</taxon>
        <taxon>Embryophyta</taxon>
        <taxon>Tracheophyta</taxon>
        <taxon>Spermatophyta</taxon>
        <taxon>Magnoliopsida</taxon>
        <taxon>eudicotyledons</taxon>
        <taxon>Gunneridae</taxon>
        <taxon>Pentapetalae</taxon>
        <taxon>rosids</taxon>
        <taxon>fabids</taxon>
        <taxon>Rosales</taxon>
        <taxon>Rosaceae</taxon>
        <taxon>Amygdaloideae</taxon>
        <taxon>Maleae</taxon>
        <taxon>Malus</taxon>
    </lineage>
</organism>
<evidence type="ECO:0000256" key="2">
    <source>
        <dbReference type="SAM" id="MobiDB-lite"/>
    </source>
</evidence>
<feature type="region of interest" description="Disordered" evidence="2">
    <location>
        <begin position="212"/>
        <end position="260"/>
    </location>
</feature>
<feature type="region of interest" description="Disordered" evidence="2">
    <location>
        <begin position="148"/>
        <end position="176"/>
    </location>
</feature>
<evidence type="ECO:0000313" key="5">
    <source>
        <dbReference type="Proteomes" id="UP000290289"/>
    </source>
</evidence>
<dbReference type="CDD" id="cd16449">
    <property type="entry name" value="RING-HC"/>
    <property type="match status" value="1"/>
</dbReference>
<dbReference type="PANTHER" id="PTHR46629">
    <property type="entry name" value="OS01G0917900 PROTEIN"/>
    <property type="match status" value="1"/>
</dbReference>
<protein>
    <recommendedName>
        <fullName evidence="3">RING-type domain-containing protein</fullName>
    </recommendedName>
</protein>
<evidence type="ECO:0000259" key="3">
    <source>
        <dbReference type="PROSITE" id="PS50089"/>
    </source>
</evidence>
<accession>A0A498IZF5</accession>
<dbReference type="SUPFAM" id="SSF57850">
    <property type="entry name" value="RING/U-box"/>
    <property type="match status" value="1"/>
</dbReference>
<dbReference type="PROSITE" id="PS50089">
    <property type="entry name" value="ZF_RING_2"/>
    <property type="match status" value="1"/>
</dbReference>
<reference evidence="4 5" key="1">
    <citation type="submission" date="2018-10" db="EMBL/GenBank/DDBJ databases">
        <title>A high-quality apple genome assembly.</title>
        <authorList>
            <person name="Hu J."/>
        </authorList>
    </citation>
    <scope>NUCLEOTIDE SEQUENCE [LARGE SCALE GENOMIC DNA]</scope>
    <source>
        <strain evidence="5">cv. HFTH1</strain>
        <tissue evidence="4">Young leaf</tissue>
    </source>
</reference>
<feature type="compositionally biased region" description="Low complexity" evidence="2">
    <location>
        <begin position="213"/>
        <end position="234"/>
    </location>
</feature>
<dbReference type="Gene3D" id="3.30.40.10">
    <property type="entry name" value="Zinc/RING finger domain, C3HC4 (zinc finger)"/>
    <property type="match status" value="1"/>
</dbReference>
<dbReference type="Pfam" id="PF13920">
    <property type="entry name" value="zf-C3HC4_3"/>
    <property type="match status" value="1"/>
</dbReference>
<dbReference type="GO" id="GO:0008270">
    <property type="term" value="F:zinc ion binding"/>
    <property type="evidence" value="ECO:0007669"/>
    <property type="project" value="UniProtKB-KW"/>
</dbReference>
<dbReference type="InterPro" id="IPR001841">
    <property type="entry name" value="Znf_RING"/>
</dbReference>
<dbReference type="SMR" id="A0A498IZF5"/>
<evidence type="ECO:0000313" key="4">
    <source>
        <dbReference type="EMBL" id="RXH87102.1"/>
    </source>
</evidence>
<sequence length="363" mass="40255">MEGRRRLTLLDQMSASSNGRDLAGLSLDDLLLAPAAAKHPPPPPALPPTISGRTLLDIIRDEEPKSYRALIGKKDKKAWKSFKDRLLLKRAGSAWTSSVRVPTSDIPIRNTANYASNRHHHPRSHNSRRGSVRYVTPESNLDMTHQERQIARRGSTRFSPNASIPSDEVDADNPRASMFTRRSSVRFTADEVATDSPRRRLSAALEEERSLSAREAMAAQEAAEAAAAASAASEEAAEAEEETGNEMPSVETGAAAGTAEPVRMSLMDLLEETDRQMGVESRYTMDEDEDEECEEEEEEEEEEAAAEEGNVEYNCCVCMVRHKGAAFIPCGHTFCRMCSRELWVQRGNCPLCNNFILEILDIF</sequence>
<keyword evidence="5" id="KW-1185">Reference proteome</keyword>
<name>A0A498IZF5_MALDO</name>
<comment type="caution">
    <text evidence="4">The sequence shown here is derived from an EMBL/GenBank/DDBJ whole genome shotgun (WGS) entry which is preliminary data.</text>
</comment>
<evidence type="ECO:0000256" key="1">
    <source>
        <dbReference type="PROSITE-ProRule" id="PRU00175"/>
    </source>
</evidence>
<keyword evidence="1" id="KW-0862">Zinc</keyword>
<keyword evidence="1" id="KW-0863">Zinc-finger</keyword>
<feature type="domain" description="RING-type" evidence="3">
    <location>
        <begin position="315"/>
        <end position="353"/>
    </location>
</feature>
<dbReference type="EMBL" id="RDQH01000336">
    <property type="protein sequence ID" value="RXH87102.1"/>
    <property type="molecule type" value="Genomic_DNA"/>
</dbReference>
<gene>
    <name evidence="4" type="ORF">DVH24_028602</name>
</gene>